<dbReference type="Pfam" id="PF01352">
    <property type="entry name" value="KRAB"/>
    <property type="match status" value="1"/>
</dbReference>
<accession>A0A6P5K7M6</accession>
<organism evidence="2 3">
    <name type="scientific">Phascolarctos cinereus</name>
    <name type="common">Koala</name>
    <dbReference type="NCBI Taxonomy" id="38626"/>
    <lineage>
        <taxon>Eukaryota</taxon>
        <taxon>Metazoa</taxon>
        <taxon>Chordata</taxon>
        <taxon>Craniata</taxon>
        <taxon>Vertebrata</taxon>
        <taxon>Euteleostomi</taxon>
        <taxon>Mammalia</taxon>
        <taxon>Metatheria</taxon>
        <taxon>Diprotodontia</taxon>
        <taxon>Phascolarctidae</taxon>
        <taxon>Phascolarctos</taxon>
    </lineage>
</organism>
<gene>
    <name evidence="3" type="primary">LOC110207378</name>
</gene>
<dbReference type="PROSITE" id="PS50805">
    <property type="entry name" value="KRAB"/>
    <property type="match status" value="1"/>
</dbReference>
<dbReference type="AlphaFoldDB" id="A0A6P5K7M6"/>
<protein>
    <submittedName>
        <fullName evidence="3">Zinc finger protein 300-like isoform X2</fullName>
    </submittedName>
</protein>
<dbReference type="CDD" id="cd07765">
    <property type="entry name" value="KRAB_A-box"/>
    <property type="match status" value="1"/>
</dbReference>
<sequence length="121" mass="14238">MPLNKESLTFKDVAVDFTQEEWGQLDPAQRNLYREVMLENYRNLVFLGYPFSKPNMISQLEQGEEPWILEKEISRCIYADDAPSYCVYLGQTIPTTPPLVYQRSHRRSYNVIAKIQHSHIK</sequence>
<dbReference type="GeneID" id="110207378"/>
<name>A0A6P5K7M6_PHACI</name>
<dbReference type="PANTHER" id="PTHR23232:SF151">
    <property type="entry name" value="EXPRESSED SEQUENCE AW146154-RELATED"/>
    <property type="match status" value="1"/>
</dbReference>
<dbReference type="PANTHER" id="PTHR23232">
    <property type="entry name" value="KRAB DOMAIN C2H2 ZINC FINGER"/>
    <property type="match status" value="1"/>
</dbReference>
<dbReference type="SUPFAM" id="SSF109640">
    <property type="entry name" value="KRAB domain (Kruppel-associated box)"/>
    <property type="match status" value="1"/>
</dbReference>
<dbReference type="GO" id="GO:0006355">
    <property type="term" value="P:regulation of DNA-templated transcription"/>
    <property type="evidence" value="ECO:0007669"/>
    <property type="project" value="InterPro"/>
</dbReference>
<dbReference type="SMART" id="SM00349">
    <property type="entry name" value="KRAB"/>
    <property type="match status" value="1"/>
</dbReference>
<dbReference type="Gene3D" id="6.10.140.140">
    <property type="match status" value="1"/>
</dbReference>
<dbReference type="InterPro" id="IPR050169">
    <property type="entry name" value="Krueppel_C2H2_ZnF"/>
</dbReference>
<proteinExistence type="predicted"/>
<evidence type="ECO:0000313" key="2">
    <source>
        <dbReference type="Proteomes" id="UP000515140"/>
    </source>
</evidence>
<reference evidence="3" key="1">
    <citation type="submission" date="2025-08" db="UniProtKB">
        <authorList>
            <consortium name="RefSeq"/>
        </authorList>
    </citation>
    <scope>IDENTIFICATION</scope>
    <source>
        <tissue evidence="3">Spleen</tissue>
    </source>
</reference>
<dbReference type="InterPro" id="IPR001909">
    <property type="entry name" value="KRAB"/>
</dbReference>
<feature type="domain" description="KRAB" evidence="1">
    <location>
        <begin position="8"/>
        <end position="79"/>
    </location>
</feature>
<evidence type="ECO:0000313" key="3">
    <source>
        <dbReference type="RefSeq" id="XP_020840646.1"/>
    </source>
</evidence>
<dbReference type="RefSeq" id="XP_020840646.1">
    <property type="nucleotide sequence ID" value="XM_020984987.1"/>
</dbReference>
<dbReference type="InterPro" id="IPR036051">
    <property type="entry name" value="KRAB_dom_sf"/>
</dbReference>
<keyword evidence="2" id="KW-1185">Reference proteome</keyword>
<evidence type="ECO:0000259" key="1">
    <source>
        <dbReference type="PROSITE" id="PS50805"/>
    </source>
</evidence>
<dbReference type="Proteomes" id="UP000515140">
    <property type="component" value="Unplaced"/>
</dbReference>